<organism evidence="4 5">
    <name type="scientific">candidate division KSB3 bacterium</name>
    <dbReference type="NCBI Taxonomy" id="2044937"/>
    <lineage>
        <taxon>Bacteria</taxon>
        <taxon>candidate division KSB3</taxon>
    </lineage>
</organism>
<evidence type="ECO:0000259" key="3">
    <source>
        <dbReference type="Pfam" id="PF14295"/>
    </source>
</evidence>
<feature type="signal peptide" evidence="2">
    <location>
        <begin position="1"/>
        <end position="21"/>
    </location>
</feature>
<name>A0A2G6E0Y9_9BACT</name>
<accession>A0A2G6E0Y9</accession>
<protein>
    <recommendedName>
        <fullName evidence="3">Apple domain-containing protein</fullName>
    </recommendedName>
</protein>
<dbReference type="EMBL" id="PDPS01000044">
    <property type="protein sequence ID" value="PID55746.1"/>
    <property type="molecule type" value="Genomic_DNA"/>
</dbReference>
<sequence>MKRFQVFFFLCVLMLSVPTVAEENSDTRSQNSASRSAQKQALPNFELVIRFDAEADSTAWEAEIFSLVTGSPSGKVSWQQAATTLQKGNYVFVLHFEEAIPEIPAKKPFTFSITDHAKTTVTLTTGRPKEPEMERGVGRTGADFNDSDPRQGRDYVNFKLAKNQAEECLARCKRDRNCDVYSYAELPEWNYSRCWLIHGAATAKKDVNSVSGCIQRHSSPYTVQILSTPLSE</sequence>
<dbReference type="InterPro" id="IPR003609">
    <property type="entry name" value="Pan_app"/>
</dbReference>
<reference evidence="4 5" key="1">
    <citation type="submission" date="2017-10" db="EMBL/GenBank/DDBJ databases">
        <title>Novel microbial diversity and functional potential in the marine mammal oral microbiome.</title>
        <authorList>
            <person name="Dudek N.K."/>
            <person name="Sun C.L."/>
            <person name="Burstein D."/>
            <person name="Kantor R.S."/>
            <person name="Aliaga Goltsman D.S."/>
            <person name="Bik E.M."/>
            <person name="Thomas B.C."/>
            <person name="Banfield J.F."/>
            <person name="Relman D.A."/>
        </authorList>
    </citation>
    <scope>NUCLEOTIDE SEQUENCE [LARGE SCALE GENOMIC DNA]</scope>
    <source>
        <strain evidence="4">DOLZORAL124_49_17</strain>
    </source>
</reference>
<feature type="chain" id="PRO_5014732926" description="Apple domain-containing protein" evidence="2">
    <location>
        <begin position="22"/>
        <end position="232"/>
    </location>
</feature>
<evidence type="ECO:0000313" key="5">
    <source>
        <dbReference type="Proteomes" id="UP000229740"/>
    </source>
</evidence>
<evidence type="ECO:0000256" key="1">
    <source>
        <dbReference type="SAM" id="MobiDB-lite"/>
    </source>
</evidence>
<dbReference type="AlphaFoldDB" id="A0A2G6E0Y9"/>
<comment type="caution">
    <text evidence="4">The sequence shown here is derived from an EMBL/GenBank/DDBJ whole genome shotgun (WGS) entry which is preliminary data.</text>
</comment>
<dbReference type="Pfam" id="PF14295">
    <property type="entry name" value="PAN_4"/>
    <property type="match status" value="1"/>
</dbReference>
<keyword evidence="2" id="KW-0732">Signal</keyword>
<gene>
    <name evidence="4" type="ORF">CSB45_14520</name>
</gene>
<dbReference type="Gene3D" id="3.50.4.10">
    <property type="entry name" value="Hepatocyte Growth Factor"/>
    <property type="match status" value="1"/>
</dbReference>
<feature type="region of interest" description="Disordered" evidence="1">
    <location>
        <begin position="125"/>
        <end position="148"/>
    </location>
</feature>
<evidence type="ECO:0000256" key="2">
    <source>
        <dbReference type="SAM" id="SignalP"/>
    </source>
</evidence>
<dbReference type="Proteomes" id="UP000229740">
    <property type="component" value="Unassembled WGS sequence"/>
</dbReference>
<proteinExistence type="predicted"/>
<feature type="compositionally biased region" description="Basic and acidic residues" evidence="1">
    <location>
        <begin position="127"/>
        <end position="137"/>
    </location>
</feature>
<evidence type="ECO:0000313" key="4">
    <source>
        <dbReference type="EMBL" id="PID55746.1"/>
    </source>
</evidence>
<feature type="domain" description="Apple" evidence="3">
    <location>
        <begin position="150"/>
        <end position="196"/>
    </location>
</feature>